<accession>A0AAQ3KU56</accession>
<evidence type="ECO:0000256" key="1">
    <source>
        <dbReference type="SAM" id="MobiDB-lite"/>
    </source>
</evidence>
<gene>
    <name evidence="2" type="ORF">Cni_G23595</name>
</gene>
<sequence>MALAPPIGSSLPFSSSSSTPAALRRRSRPLLLLRLHAPNTHHRPPSLVASSSLPAPQDPSRNSLSRYSPTKPLESVRFDRLLTSDAEEEMGEGFFEVIEELERMVRDPSDVLGELVERLSARELQLVLVYFAQEGRDSYCALEVFDWLRKENKIDAEMMELMVSIACGWIEKLIGEEHAVEDVVGLLNEMECVGLDPGFSMVEKVVSLYWDRGKKDEAVAFVKDVLRRGGVGGYKIEDGRESERGGPVGYLVWKTMVDGNYLGAVKLVIDIKENGLKPEVYSYIIALTALVKEQKEFSKSLRKLKSLIKAGLIAELDAENLGNIKNYQSALLRDGVLLSDWALQEGSSMISGVVHERLLALYTCAGFGREAEQQLWLMKLSGKEPDRELYDAVLAICASQKEADSVRRLIAGVEAMSSGLRKKTLSWLLRGYVKGGFYVDASETLIKMLDLGLCPEYLDRAAVLQGLRKSIQQSGDIEPYMKLCKHLSDKDLIGPCLLYLNINKYKLWILRML</sequence>
<name>A0AAQ3KU56_9LILI</name>
<proteinExistence type="predicted"/>
<reference evidence="2 3" key="1">
    <citation type="submission" date="2023-10" db="EMBL/GenBank/DDBJ databases">
        <title>Chromosome-scale genome assembly provides insights into flower coloration mechanisms of Canna indica.</title>
        <authorList>
            <person name="Li C."/>
        </authorList>
    </citation>
    <scope>NUCLEOTIDE SEQUENCE [LARGE SCALE GENOMIC DNA]</scope>
    <source>
        <tissue evidence="2">Flower</tissue>
    </source>
</reference>
<evidence type="ECO:0000313" key="2">
    <source>
        <dbReference type="EMBL" id="WOL14814.1"/>
    </source>
</evidence>
<dbReference type="PANTHER" id="PTHR47880:SF1">
    <property type="entry name" value="OS05G0353300 PROTEIN"/>
    <property type="match status" value="1"/>
</dbReference>
<dbReference type="PANTHER" id="PTHR47880">
    <property type="entry name" value="OS05G0353300 PROTEIN"/>
    <property type="match status" value="1"/>
</dbReference>
<organism evidence="2 3">
    <name type="scientific">Canna indica</name>
    <name type="common">Indian-shot</name>
    <dbReference type="NCBI Taxonomy" id="4628"/>
    <lineage>
        <taxon>Eukaryota</taxon>
        <taxon>Viridiplantae</taxon>
        <taxon>Streptophyta</taxon>
        <taxon>Embryophyta</taxon>
        <taxon>Tracheophyta</taxon>
        <taxon>Spermatophyta</taxon>
        <taxon>Magnoliopsida</taxon>
        <taxon>Liliopsida</taxon>
        <taxon>Zingiberales</taxon>
        <taxon>Cannaceae</taxon>
        <taxon>Canna</taxon>
    </lineage>
</organism>
<protein>
    <recommendedName>
        <fullName evidence="4">Pentatricopeptide repeat-containing protein</fullName>
    </recommendedName>
</protein>
<feature type="compositionally biased region" description="Low complexity" evidence="1">
    <location>
        <begin position="9"/>
        <end position="22"/>
    </location>
</feature>
<dbReference type="EMBL" id="CP136896">
    <property type="protein sequence ID" value="WOL14814.1"/>
    <property type="molecule type" value="Genomic_DNA"/>
</dbReference>
<dbReference type="AlphaFoldDB" id="A0AAQ3KU56"/>
<feature type="compositionally biased region" description="Low complexity" evidence="1">
    <location>
        <begin position="45"/>
        <end position="55"/>
    </location>
</feature>
<evidence type="ECO:0008006" key="4">
    <source>
        <dbReference type="Google" id="ProtNLM"/>
    </source>
</evidence>
<dbReference type="Gene3D" id="1.25.40.10">
    <property type="entry name" value="Tetratricopeptide repeat domain"/>
    <property type="match status" value="2"/>
</dbReference>
<feature type="region of interest" description="Disordered" evidence="1">
    <location>
        <begin position="1"/>
        <end position="22"/>
    </location>
</feature>
<evidence type="ECO:0000313" key="3">
    <source>
        <dbReference type="Proteomes" id="UP001327560"/>
    </source>
</evidence>
<dbReference type="Proteomes" id="UP001327560">
    <property type="component" value="Chromosome 7"/>
</dbReference>
<keyword evidence="3" id="KW-1185">Reference proteome</keyword>
<dbReference type="InterPro" id="IPR011990">
    <property type="entry name" value="TPR-like_helical_dom_sf"/>
</dbReference>
<feature type="compositionally biased region" description="Polar residues" evidence="1">
    <location>
        <begin position="59"/>
        <end position="68"/>
    </location>
</feature>
<feature type="region of interest" description="Disordered" evidence="1">
    <location>
        <begin position="41"/>
        <end position="69"/>
    </location>
</feature>